<keyword evidence="1" id="KW-1133">Transmembrane helix</keyword>
<dbReference type="EMBL" id="BIMR01000046">
    <property type="protein sequence ID" value="GCE75786.1"/>
    <property type="molecule type" value="Genomic_DNA"/>
</dbReference>
<evidence type="ECO:0000313" key="2">
    <source>
        <dbReference type="EMBL" id="GCE75786.1"/>
    </source>
</evidence>
<keyword evidence="1" id="KW-0472">Membrane</keyword>
<gene>
    <name evidence="2" type="ORF">CBZ_08420</name>
</gene>
<evidence type="ECO:0000313" key="3">
    <source>
        <dbReference type="Proteomes" id="UP000289954"/>
    </source>
</evidence>
<proteinExistence type="predicted"/>
<comment type="caution">
    <text evidence="2">The sequence shown here is derived from an EMBL/GenBank/DDBJ whole genome shotgun (WGS) entry which is preliminary data.</text>
</comment>
<dbReference type="RefSeq" id="WP_165446645.1">
    <property type="nucleotide sequence ID" value="NZ_BIMR01000046.1"/>
</dbReference>
<dbReference type="AlphaFoldDB" id="A0A402DNW6"/>
<dbReference type="Proteomes" id="UP000289954">
    <property type="component" value="Unassembled WGS sequence"/>
</dbReference>
<feature type="transmembrane region" description="Helical" evidence="1">
    <location>
        <begin position="6"/>
        <end position="22"/>
    </location>
</feature>
<keyword evidence="1" id="KW-0812">Transmembrane</keyword>
<accession>A0A402DNW6</accession>
<keyword evidence="3" id="KW-1185">Reference proteome</keyword>
<name>A0A402DNW6_9CELL</name>
<sequence>MPPKLKTVLIWIVAIFLVYAIVTSPDRAADLVRALWDMITGAFTSFGTFFSGLTE</sequence>
<organism evidence="2 3">
    <name type="scientific">Cellulomonas biazotea</name>
    <dbReference type="NCBI Taxonomy" id="1709"/>
    <lineage>
        <taxon>Bacteria</taxon>
        <taxon>Bacillati</taxon>
        <taxon>Actinomycetota</taxon>
        <taxon>Actinomycetes</taxon>
        <taxon>Micrococcales</taxon>
        <taxon>Cellulomonadaceae</taxon>
        <taxon>Cellulomonas</taxon>
    </lineage>
</organism>
<reference evidence="2 3" key="1">
    <citation type="submission" date="2019-01" db="EMBL/GenBank/DDBJ databases">
        <title>Draft genome sequence of Cellulomonas takizawaensis strain TKZ-21.</title>
        <authorList>
            <person name="Yamamura H."/>
            <person name="Hayashi T."/>
            <person name="Hamada M."/>
            <person name="Serisawa Y."/>
            <person name="Matsuyama K."/>
            <person name="Nakagawa Y."/>
            <person name="Otoguro M."/>
            <person name="Yanagida F."/>
            <person name="Hayakawa M."/>
        </authorList>
    </citation>
    <scope>NUCLEOTIDE SEQUENCE [LARGE SCALE GENOMIC DNA]</scope>
    <source>
        <strain evidence="2 3">NBRC12680</strain>
    </source>
</reference>
<evidence type="ECO:0000256" key="1">
    <source>
        <dbReference type="SAM" id="Phobius"/>
    </source>
</evidence>
<feature type="transmembrane region" description="Helical" evidence="1">
    <location>
        <begin position="34"/>
        <end position="53"/>
    </location>
</feature>
<protein>
    <submittedName>
        <fullName evidence="2">Uncharacterized protein</fullName>
    </submittedName>
</protein>